<keyword evidence="6" id="KW-1185">Reference proteome</keyword>
<sequence length="118" mass="12054">MSTAELACSYAAMILQDDGMSITAEKIGTLMKSANVSVESCWPGLFAKLAEKRNLEDLFLNACATGGSPPVAVPPSAAGAGGATSAAVQLCQGDDFRLLILCPLLPLPRAVALALAMT</sequence>
<dbReference type="Pfam" id="PF00428">
    <property type="entry name" value="Ribosomal_60s"/>
    <property type="match status" value="1"/>
</dbReference>
<comment type="caution">
    <text evidence="5">The sequence shown here is derived from an EMBL/GenBank/DDBJ whole genome shotgun (WGS) entry which is preliminary data.</text>
</comment>
<keyword evidence="3" id="KW-0689">Ribosomal protein</keyword>
<comment type="subunit">
    <text evidence="2">P1 and P2 exist as dimers at the large ribosomal subunit.</text>
</comment>
<keyword evidence="4" id="KW-0687">Ribonucleoprotein</keyword>
<accession>A0A540LHI3</accession>
<evidence type="ECO:0008006" key="7">
    <source>
        <dbReference type="Google" id="ProtNLM"/>
    </source>
</evidence>
<dbReference type="PANTHER" id="PTHR45696:SF10">
    <property type="entry name" value="LARGE RIBOSOMAL SUBUNIT PROTEIN P1"/>
    <property type="match status" value="1"/>
</dbReference>
<organism evidence="5 6">
    <name type="scientific">Malus baccata</name>
    <name type="common">Siberian crab apple</name>
    <name type="synonym">Pyrus baccata</name>
    <dbReference type="NCBI Taxonomy" id="106549"/>
    <lineage>
        <taxon>Eukaryota</taxon>
        <taxon>Viridiplantae</taxon>
        <taxon>Streptophyta</taxon>
        <taxon>Embryophyta</taxon>
        <taxon>Tracheophyta</taxon>
        <taxon>Spermatophyta</taxon>
        <taxon>Magnoliopsida</taxon>
        <taxon>eudicotyledons</taxon>
        <taxon>Gunneridae</taxon>
        <taxon>Pentapetalae</taxon>
        <taxon>rosids</taxon>
        <taxon>fabids</taxon>
        <taxon>Rosales</taxon>
        <taxon>Rosaceae</taxon>
        <taxon>Amygdaloideae</taxon>
        <taxon>Maleae</taxon>
        <taxon>Malus</taxon>
    </lineage>
</organism>
<dbReference type="GO" id="GO:0043021">
    <property type="term" value="F:ribonucleoprotein complex binding"/>
    <property type="evidence" value="ECO:0007669"/>
    <property type="project" value="TreeGrafter"/>
</dbReference>
<gene>
    <name evidence="5" type="ORF">C1H46_028600</name>
</gene>
<dbReference type="GO" id="GO:0022625">
    <property type="term" value="C:cytosolic large ribosomal subunit"/>
    <property type="evidence" value="ECO:0007669"/>
    <property type="project" value="TreeGrafter"/>
</dbReference>
<dbReference type="FunFam" id="1.10.10.1410:FF:000001">
    <property type="entry name" value="60S acidic ribosomal protein P1"/>
    <property type="match status" value="1"/>
</dbReference>
<name>A0A540LHI3_MALBA</name>
<evidence type="ECO:0000256" key="1">
    <source>
        <dbReference type="ARBA" id="ARBA00005436"/>
    </source>
</evidence>
<reference evidence="5 6" key="1">
    <citation type="journal article" date="2019" name="G3 (Bethesda)">
        <title>Sequencing of a Wild Apple (Malus baccata) Genome Unravels the Differences Between Cultivated and Wild Apple Species Regarding Disease Resistance and Cold Tolerance.</title>
        <authorList>
            <person name="Chen X."/>
        </authorList>
    </citation>
    <scope>NUCLEOTIDE SEQUENCE [LARGE SCALE GENOMIC DNA]</scope>
    <source>
        <strain evidence="6">cv. Shandingzi</strain>
        <tissue evidence="5">Leaves</tissue>
    </source>
</reference>
<dbReference type="Gene3D" id="1.10.10.1410">
    <property type="match status" value="1"/>
</dbReference>
<dbReference type="PANTHER" id="PTHR45696">
    <property type="entry name" value="60S ACIDIC RIBOSOMAL PROTEIN P1"/>
    <property type="match status" value="1"/>
</dbReference>
<comment type="similarity">
    <text evidence="1">Belongs to the eukaryotic ribosomal protein P1/P2 family.</text>
</comment>
<protein>
    <recommendedName>
        <fullName evidence="7">60S acidic ribosomal protein P1</fullName>
    </recommendedName>
</protein>
<proteinExistence type="inferred from homology"/>
<evidence type="ECO:0000313" key="5">
    <source>
        <dbReference type="EMBL" id="TQD85900.1"/>
    </source>
</evidence>
<dbReference type="InterPro" id="IPR038716">
    <property type="entry name" value="P1/P2_N_sf"/>
</dbReference>
<evidence type="ECO:0000313" key="6">
    <source>
        <dbReference type="Proteomes" id="UP000315295"/>
    </source>
</evidence>
<dbReference type="GO" id="GO:0003735">
    <property type="term" value="F:structural constituent of ribosome"/>
    <property type="evidence" value="ECO:0007669"/>
    <property type="project" value="TreeGrafter"/>
</dbReference>
<evidence type="ECO:0000256" key="2">
    <source>
        <dbReference type="ARBA" id="ARBA00011266"/>
    </source>
</evidence>
<dbReference type="EMBL" id="VIEB01000584">
    <property type="protein sequence ID" value="TQD85900.1"/>
    <property type="molecule type" value="Genomic_DNA"/>
</dbReference>
<evidence type="ECO:0000256" key="4">
    <source>
        <dbReference type="ARBA" id="ARBA00023274"/>
    </source>
</evidence>
<dbReference type="STRING" id="106549.A0A540LHI3"/>
<dbReference type="CDD" id="cd05831">
    <property type="entry name" value="Ribosomal_P1"/>
    <property type="match status" value="1"/>
</dbReference>
<dbReference type="Proteomes" id="UP000315295">
    <property type="component" value="Unassembled WGS sequence"/>
</dbReference>
<dbReference type="AlphaFoldDB" id="A0A540LHI3"/>
<evidence type="ECO:0000256" key="3">
    <source>
        <dbReference type="ARBA" id="ARBA00022980"/>
    </source>
</evidence>
<dbReference type="GO" id="GO:0030295">
    <property type="term" value="F:protein kinase activator activity"/>
    <property type="evidence" value="ECO:0007669"/>
    <property type="project" value="TreeGrafter"/>
</dbReference>
<dbReference type="GO" id="GO:0002181">
    <property type="term" value="P:cytoplasmic translation"/>
    <property type="evidence" value="ECO:0007669"/>
    <property type="project" value="TreeGrafter"/>
</dbReference>